<protein>
    <recommendedName>
        <fullName evidence="3">Tc1-like transposase DDE domain-containing protein</fullName>
    </recommendedName>
</protein>
<comment type="caution">
    <text evidence="1">The sequence shown here is derived from an EMBL/GenBank/DDBJ whole genome shotgun (WGS) entry which is preliminary data.</text>
</comment>
<dbReference type="Proteomes" id="UP000323569">
    <property type="component" value="Unassembled WGS sequence"/>
</dbReference>
<dbReference type="EMBL" id="BHVO01000057">
    <property type="protein sequence ID" value="GCA71507.1"/>
    <property type="molecule type" value="Genomic_DNA"/>
</dbReference>
<reference evidence="1 2" key="1">
    <citation type="submission" date="2018-09" db="EMBL/GenBank/DDBJ databases">
        <title>Evolutionary history of phycoerythrin pigmentation in the water bloom-forming cyanobacterium Microcystis aeruginosa.</title>
        <authorList>
            <person name="Tanabe Y."/>
            <person name="Tanabe Y."/>
            <person name="Yamaguchi H."/>
        </authorList>
    </citation>
    <scope>NUCLEOTIDE SEQUENCE [LARGE SCALE GENOMIC DNA]</scope>
    <source>
        <strain evidence="1 2">NIES-2519</strain>
    </source>
</reference>
<organism evidence="1 2">
    <name type="scientific">Microcystis aeruginosa NIES-2519</name>
    <dbReference type="NCBI Taxonomy" id="2303981"/>
    <lineage>
        <taxon>Bacteria</taxon>
        <taxon>Bacillati</taxon>
        <taxon>Cyanobacteriota</taxon>
        <taxon>Cyanophyceae</taxon>
        <taxon>Oscillatoriophycideae</taxon>
        <taxon>Chroococcales</taxon>
        <taxon>Microcystaceae</taxon>
        <taxon>Microcystis</taxon>
    </lineage>
</organism>
<dbReference type="AlphaFoldDB" id="A0A5A5REE0"/>
<evidence type="ECO:0000313" key="1">
    <source>
        <dbReference type="EMBL" id="GCA71507.1"/>
    </source>
</evidence>
<gene>
    <name evidence="1" type="ORF">MiYa_03048</name>
</gene>
<proteinExistence type="predicted"/>
<sequence>MESCSIFYCADSPELQPAERLWSLVDESLVNEHFETMEEREEQ</sequence>
<name>A0A5A5REE0_MICAE</name>
<evidence type="ECO:0000313" key="2">
    <source>
        <dbReference type="Proteomes" id="UP000323569"/>
    </source>
</evidence>
<accession>A0A5A5REE0</accession>
<evidence type="ECO:0008006" key="3">
    <source>
        <dbReference type="Google" id="ProtNLM"/>
    </source>
</evidence>